<dbReference type="Proteomes" id="UP000253314">
    <property type="component" value="Unassembled WGS sequence"/>
</dbReference>
<dbReference type="InterPro" id="IPR002477">
    <property type="entry name" value="Peptidoglycan-bd-like"/>
</dbReference>
<name>A0A366XVM2_9BACI</name>
<proteinExistence type="predicted"/>
<dbReference type="InterPro" id="IPR036366">
    <property type="entry name" value="PGBDSf"/>
</dbReference>
<organism evidence="2 3">
    <name type="scientific">Bacillus taeanensis</name>
    <dbReference type="NCBI Taxonomy" id="273032"/>
    <lineage>
        <taxon>Bacteria</taxon>
        <taxon>Bacillati</taxon>
        <taxon>Bacillota</taxon>
        <taxon>Bacilli</taxon>
        <taxon>Bacillales</taxon>
        <taxon>Bacillaceae</taxon>
        <taxon>Bacillus</taxon>
    </lineage>
</organism>
<gene>
    <name evidence="2" type="ORF">DS031_10340</name>
</gene>
<dbReference type="Pfam" id="PF01471">
    <property type="entry name" value="PG_binding_1"/>
    <property type="match status" value="1"/>
</dbReference>
<protein>
    <recommendedName>
        <fullName evidence="1">Peptidoglycan binding-like domain-containing protein</fullName>
    </recommendedName>
</protein>
<dbReference type="EMBL" id="QOCW01000009">
    <property type="protein sequence ID" value="RBW69618.1"/>
    <property type="molecule type" value="Genomic_DNA"/>
</dbReference>
<reference evidence="2 3" key="1">
    <citation type="submission" date="2018-07" db="EMBL/GenBank/DDBJ databases">
        <title>Lottiidibacillus patelloidae gen. nov., sp. nov., isolated from the intestinal tract of a marine limpet and the reclassification of B. taeanensis BH030017T, B. algicola KMM 3737T and B. hwajinpoensis SW-72T as genus Lottiidibacillus.</title>
        <authorList>
            <person name="Liu R."/>
            <person name="Huang Z."/>
        </authorList>
    </citation>
    <scope>NUCLEOTIDE SEQUENCE [LARGE SCALE GENOMIC DNA]</scope>
    <source>
        <strain evidence="2 3">BH030017</strain>
    </source>
</reference>
<dbReference type="AlphaFoldDB" id="A0A366XVM2"/>
<evidence type="ECO:0000259" key="1">
    <source>
        <dbReference type="Pfam" id="PF01471"/>
    </source>
</evidence>
<keyword evidence="3" id="KW-1185">Reference proteome</keyword>
<dbReference type="RefSeq" id="WP_113806004.1">
    <property type="nucleotide sequence ID" value="NZ_QOCW01000009.1"/>
</dbReference>
<sequence length="513" mass="59268">MEAMTTSGELVVSVYQEGDLAPIPRVQVEISDMKSNVIRRLQTDEFGNIPTITLPALSNHNTHSEMAMEDQATQGKYIVTVKHPNYEPVRLEGVRVLEGSKAIPEIHLSSLRSEGFPVIKTLKLEEPKPSLEKIDQNPYNLSEFSTNPQSFLNTFNLFTEHYYSTHPPIGLVIPETIQVHLFPEQGSTAPERTVVMKFVDYIKGVVHEVLDGFTEDAAIRANIIAIVSFTLNRYYTEHYHKQNKNYHITNDRTMDQGYIERPTDQEPLVRNTDAFFSQYVQYPNHRYFPFLAQSCPSGCANGEKLDRALSRILAQEGKTHTEIIKYFYGENFNIVSAAFIIINNELYTFISPMKLGDSGERVLLIQTYLDVIGKDYGIQVFKKAIEENGHFGEKTVKAIKLYQQKILKWTGEKITGVVDQATWYKILSRYFEIIHRQERNYNPTDTQDQHITSLNRPIGATNLQSIHSRYIWQKPMSPQYGLLCKTIPTPYGPRQYCYYSYFYEIYNPYMYYQ</sequence>
<dbReference type="Gene3D" id="1.10.101.10">
    <property type="entry name" value="PGBD-like superfamily/PGBD"/>
    <property type="match status" value="1"/>
</dbReference>
<evidence type="ECO:0000313" key="3">
    <source>
        <dbReference type="Proteomes" id="UP000253314"/>
    </source>
</evidence>
<accession>A0A366XVM2</accession>
<comment type="caution">
    <text evidence="2">The sequence shown here is derived from an EMBL/GenBank/DDBJ whole genome shotgun (WGS) entry which is preliminary data.</text>
</comment>
<dbReference type="InterPro" id="IPR036365">
    <property type="entry name" value="PGBD-like_sf"/>
</dbReference>
<dbReference type="OrthoDB" id="2933491at2"/>
<feature type="domain" description="Peptidoglycan binding-like" evidence="1">
    <location>
        <begin position="358"/>
        <end position="425"/>
    </location>
</feature>
<dbReference type="SUPFAM" id="SSF47090">
    <property type="entry name" value="PGBD-like"/>
    <property type="match status" value="1"/>
</dbReference>
<evidence type="ECO:0000313" key="2">
    <source>
        <dbReference type="EMBL" id="RBW69618.1"/>
    </source>
</evidence>